<reference evidence="1" key="1">
    <citation type="submission" date="2016-09" db="EMBL/GenBank/DDBJ databases">
        <authorList>
            <person name="Capua I."/>
            <person name="De Benedictis P."/>
            <person name="Joannis T."/>
            <person name="Lombin L.H."/>
            <person name="Cattoli G."/>
        </authorList>
    </citation>
    <scope>NUCLEOTIDE SEQUENCE</scope>
    <source>
        <strain evidence="1">B9</strain>
    </source>
</reference>
<dbReference type="AlphaFoldDB" id="A0A1K0IIH8"/>
<evidence type="ECO:0000313" key="1">
    <source>
        <dbReference type="EMBL" id="SCU77332.1"/>
    </source>
</evidence>
<proteinExistence type="predicted"/>
<protein>
    <submittedName>
        <fullName evidence="1">Uncharacterized protein</fullName>
    </submittedName>
</protein>
<organism evidence="1">
    <name type="scientific">Cupriavidus necator</name>
    <name type="common">Alcaligenes eutrophus</name>
    <name type="synonym">Ralstonia eutropha</name>
    <dbReference type="NCBI Taxonomy" id="106590"/>
    <lineage>
        <taxon>Bacteria</taxon>
        <taxon>Pseudomonadati</taxon>
        <taxon>Pseudomonadota</taxon>
        <taxon>Betaproteobacteria</taxon>
        <taxon>Burkholderiales</taxon>
        <taxon>Burkholderiaceae</taxon>
        <taxon>Cupriavidus</taxon>
    </lineage>
</organism>
<accession>A0A1K0IIH8</accession>
<name>A0A1K0IIH8_CUPNE</name>
<dbReference type="EMBL" id="FMSH01000308">
    <property type="protein sequence ID" value="SCU77332.1"/>
    <property type="molecule type" value="Genomic_DNA"/>
</dbReference>
<gene>
    <name evidence="1" type="ORF">CNECB9_3760013</name>
</gene>
<sequence>MAPSCATRSCAPPAPRAAMRKRDLMQALSSPDFCLPSNQKPPERAVFSHSEEMESCCSILAHLMKASLNQATAGRHRDSLPLPDVDLPMVF</sequence>